<dbReference type="InterPro" id="IPR051200">
    <property type="entry name" value="Host-pathogen_enzymatic-act"/>
</dbReference>
<gene>
    <name evidence="4" type="ORF">RHD99_12310</name>
</gene>
<sequence>MLIRIFMSALPQTRLRALPALMLSSLLFSSSLFADTSFTVERKPVGKGAYEMAYSADQSALYVATSQSRKLDKGGVVYRLDPATLEVTQAIHNNLKPFGVAFNKTTGTLFLGNTTNSAVTAINSKTGDVIKSLVVDDTKRTETVRPLMPRQLVVNEATNTLYMGGLGESSVLWVIDGTTLELRDTIKDLGKMATGLAIDEKSARIYMTNADNEFIVIDSKTNKVISRTKLETEGEHFYLNIALDRANNRAFISDSKSPQLLVVDTKTSKVLNKVEVPLGLDVLFNPVRNEIYVTHRKAGKVSVIDAKSYKVLETIDTPAWPNSLALSPDGQQLFVSVKQEGSREKEPASPDDIVRISFK</sequence>
<dbReference type="InterPro" id="IPR048433">
    <property type="entry name" value="YNCE-like_beta-prop"/>
</dbReference>
<evidence type="ECO:0000313" key="4">
    <source>
        <dbReference type="EMBL" id="WMY72281.1"/>
    </source>
</evidence>
<evidence type="ECO:0000256" key="2">
    <source>
        <dbReference type="SAM" id="SignalP"/>
    </source>
</evidence>
<accession>A0ABY9S578</accession>
<protein>
    <submittedName>
        <fullName evidence="4">YncE family protein</fullName>
    </submittedName>
</protein>
<dbReference type="EMBL" id="CP133838">
    <property type="protein sequence ID" value="WMY72281.1"/>
    <property type="molecule type" value="Genomic_DNA"/>
</dbReference>
<dbReference type="InterPro" id="IPR011048">
    <property type="entry name" value="Haem_d1_sf"/>
</dbReference>
<dbReference type="PANTHER" id="PTHR47197:SF3">
    <property type="entry name" value="DIHYDRO-HEME D1 DEHYDROGENASE"/>
    <property type="match status" value="1"/>
</dbReference>
<dbReference type="Pfam" id="PF21783">
    <property type="entry name" value="YNCE"/>
    <property type="match status" value="1"/>
</dbReference>
<feature type="domain" description="YNCE-like beta-propeller" evidence="3">
    <location>
        <begin position="176"/>
        <end position="337"/>
    </location>
</feature>
<dbReference type="InterPro" id="IPR015943">
    <property type="entry name" value="WD40/YVTN_repeat-like_dom_sf"/>
</dbReference>
<dbReference type="Proteomes" id="UP001246690">
    <property type="component" value="Chromosome"/>
</dbReference>
<evidence type="ECO:0000313" key="5">
    <source>
        <dbReference type="Proteomes" id="UP001246690"/>
    </source>
</evidence>
<evidence type="ECO:0000259" key="3">
    <source>
        <dbReference type="Pfam" id="PF21783"/>
    </source>
</evidence>
<proteinExistence type="predicted"/>
<dbReference type="PANTHER" id="PTHR47197">
    <property type="entry name" value="PROTEIN NIRF"/>
    <property type="match status" value="1"/>
</dbReference>
<organism evidence="4 5">
    <name type="scientific">Buttiauxella selenatireducens</name>
    <dbReference type="NCBI Taxonomy" id="3073902"/>
    <lineage>
        <taxon>Bacteria</taxon>
        <taxon>Pseudomonadati</taxon>
        <taxon>Pseudomonadota</taxon>
        <taxon>Gammaproteobacteria</taxon>
        <taxon>Enterobacterales</taxon>
        <taxon>Enterobacteriaceae</taxon>
        <taxon>Buttiauxella</taxon>
    </lineage>
</organism>
<feature type="chain" id="PRO_5045308461" evidence="2">
    <location>
        <begin position="35"/>
        <end position="359"/>
    </location>
</feature>
<dbReference type="SUPFAM" id="SSF51004">
    <property type="entry name" value="C-terminal (heme d1) domain of cytochrome cd1-nitrite reductase"/>
    <property type="match status" value="1"/>
</dbReference>
<name>A0ABY9S578_9ENTR</name>
<reference evidence="4 5" key="1">
    <citation type="submission" date="2023-09" db="EMBL/GenBank/DDBJ databases">
        <title>Buttiauxella selenatireducens sp. nov., isolated from the rhizosphere of Cardamine hupingshanesis.</title>
        <authorList>
            <person name="Zhang S."/>
            <person name="Xu Z."/>
            <person name="Wang H."/>
            <person name="Guo Y."/>
        </authorList>
    </citation>
    <scope>NUCLEOTIDE SEQUENCE [LARGE SCALE GENOMIC DNA]</scope>
    <source>
        <strain evidence="4 5">R73</strain>
    </source>
</reference>
<evidence type="ECO:0000256" key="1">
    <source>
        <dbReference type="ARBA" id="ARBA00022729"/>
    </source>
</evidence>
<keyword evidence="1 2" id="KW-0732">Signal</keyword>
<keyword evidence="5" id="KW-1185">Reference proteome</keyword>
<dbReference type="Gene3D" id="2.130.10.10">
    <property type="entry name" value="YVTN repeat-like/Quinoprotein amine dehydrogenase"/>
    <property type="match status" value="1"/>
</dbReference>
<feature type="signal peptide" evidence="2">
    <location>
        <begin position="1"/>
        <end position="34"/>
    </location>
</feature>